<proteinExistence type="predicted"/>
<gene>
    <name evidence="1" type="ORF">NYPRO_LOCUS24014</name>
</gene>
<name>A0A811ZRU9_NYCPR</name>
<dbReference type="AlphaFoldDB" id="A0A811ZRU9"/>
<accession>A0A811ZRU9</accession>
<sequence length="31" mass="3696">MANFQQNTMRHTRNRILWPIHRKKGAIGNCC</sequence>
<dbReference type="EMBL" id="CAJHUB010000774">
    <property type="protein sequence ID" value="CAD7691220.1"/>
    <property type="molecule type" value="Genomic_DNA"/>
</dbReference>
<reference evidence="1" key="1">
    <citation type="submission" date="2020-12" db="EMBL/GenBank/DDBJ databases">
        <authorList>
            <consortium name="Molecular Ecology Group"/>
        </authorList>
    </citation>
    <scope>NUCLEOTIDE SEQUENCE</scope>
    <source>
        <strain evidence="1">TBG_1078</strain>
    </source>
</reference>
<protein>
    <submittedName>
        <fullName evidence="1">(raccoon dog) hypothetical protein</fullName>
    </submittedName>
</protein>
<evidence type="ECO:0000313" key="1">
    <source>
        <dbReference type="EMBL" id="CAD7691220.1"/>
    </source>
</evidence>
<organism evidence="1 2">
    <name type="scientific">Nyctereutes procyonoides</name>
    <name type="common">Raccoon dog</name>
    <name type="synonym">Canis procyonoides</name>
    <dbReference type="NCBI Taxonomy" id="34880"/>
    <lineage>
        <taxon>Eukaryota</taxon>
        <taxon>Metazoa</taxon>
        <taxon>Chordata</taxon>
        <taxon>Craniata</taxon>
        <taxon>Vertebrata</taxon>
        <taxon>Euteleostomi</taxon>
        <taxon>Mammalia</taxon>
        <taxon>Eutheria</taxon>
        <taxon>Laurasiatheria</taxon>
        <taxon>Carnivora</taxon>
        <taxon>Caniformia</taxon>
        <taxon>Canidae</taxon>
        <taxon>Nyctereutes</taxon>
    </lineage>
</organism>
<evidence type="ECO:0000313" key="2">
    <source>
        <dbReference type="Proteomes" id="UP000645828"/>
    </source>
</evidence>
<dbReference type="Proteomes" id="UP000645828">
    <property type="component" value="Unassembled WGS sequence"/>
</dbReference>
<comment type="caution">
    <text evidence="1">The sequence shown here is derived from an EMBL/GenBank/DDBJ whole genome shotgun (WGS) entry which is preliminary data.</text>
</comment>
<keyword evidence="2" id="KW-1185">Reference proteome</keyword>